<dbReference type="InterPro" id="IPR015500">
    <property type="entry name" value="Peptidase_S8_subtilisin-rel"/>
</dbReference>
<evidence type="ECO:0000256" key="5">
    <source>
        <dbReference type="PROSITE-ProRule" id="PRU01240"/>
    </source>
</evidence>
<feature type="domain" description="Peptidase S8/S53" evidence="7">
    <location>
        <begin position="209"/>
        <end position="474"/>
    </location>
</feature>
<feature type="active site" description="Charge relay system" evidence="5">
    <location>
        <position position="429"/>
    </location>
</feature>
<evidence type="ECO:0000313" key="9">
    <source>
        <dbReference type="Proteomes" id="UP000001916"/>
    </source>
</evidence>
<dbReference type="AlphaFoldDB" id="D7BBB4"/>
<reference evidence="8 9" key="1">
    <citation type="journal article" date="2010" name="Stand. Genomic Sci.">
        <title>Complete genome sequence of Meiothermus silvanus type strain (VI-R2).</title>
        <authorList>
            <person name="Sikorski J."/>
            <person name="Tindall B.J."/>
            <person name="Lowry S."/>
            <person name="Lucas S."/>
            <person name="Nolan M."/>
            <person name="Copeland A."/>
            <person name="Glavina Del Rio T."/>
            <person name="Tice H."/>
            <person name="Cheng J.F."/>
            <person name="Han C."/>
            <person name="Pitluck S."/>
            <person name="Liolios K."/>
            <person name="Ivanova N."/>
            <person name="Mavromatis K."/>
            <person name="Mikhailova N."/>
            <person name="Pati A."/>
            <person name="Goodwin L."/>
            <person name="Chen A."/>
            <person name="Palaniappan K."/>
            <person name="Land M."/>
            <person name="Hauser L."/>
            <person name="Chang Y.J."/>
            <person name="Jeffries C.D."/>
            <person name="Rohde M."/>
            <person name="Goker M."/>
            <person name="Woyke T."/>
            <person name="Bristow J."/>
            <person name="Eisen J.A."/>
            <person name="Markowitz V."/>
            <person name="Hugenholtz P."/>
            <person name="Kyrpides N.C."/>
            <person name="Klenk H.P."/>
            <person name="Lapidus A."/>
        </authorList>
    </citation>
    <scope>NUCLEOTIDE SEQUENCE [LARGE SCALE GENOMIC DNA]</scope>
    <source>
        <strain evidence="9">ATCC 700542 / DSM 9946 / VI-R2</strain>
    </source>
</reference>
<dbReference type="Proteomes" id="UP000001916">
    <property type="component" value="Chromosome"/>
</dbReference>
<feature type="active site" description="Charge relay system" evidence="5">
    <location>
        <position position="258"/>
    </location>
</feature>
<dbReference type="InterPro" id="IPR036852">
    <property type="entry name" value="Peptidase_S8/S53_dom_sf"/>
</dbReference>
<dbReference type="InterPro" id="IPR023828">
    <property type="entry name" value="Peptidase_S8_Ser-AS"/>
</dbReference>
<name>D7BBB4_ALLS1</name>
<keyword evidence="9" id="KW-1185">Reference proteome</keyword>
<dbReference type="PRINTS" id="PR00723">
    <property type="entry name" value="SUBTILISIN"/>
</dbReference>
<evidence type="ECO:0000256" key="2">
    <source>
        <dbReference type="ARBA" id="ARBA00022670"/>
    </source>
</evidence>
<evidence type="ECO:0000313" key="8">
    <source>
        <dbReference type="EMBL" id="ADH62674.1"/>
    </source>
</evidence>
<evidence type="ECO:0000256" key="1">
    <source>
        <dbReference type="ARBA" id="ARBA00011073"/>
    </source>
</evidence>
<comment type="similarity">
    <text evidence="1 5 6">Belongs to the peptidase S8 family.</text>
</comment>
<dbReference type="Gene3D" id="3.40.50.200">
    <property type="entry name" value="Peptidase S8/S53 domain"/>
    <property type="match status" value="1"/>
</dbReference>
<keyword evidence="3 5" id="KW-0378">Hydrolase</keyword>
<feature type="active site" description="Charge relay system" evidence="5">
    <location>
        <position position="218"/>
    </location>
</feature>
<keyword evidence="2 5" id="KW-0645">Protease</keyword>
<evidence type="ECO:0000256" key="6">
    <source>
        <dbReference type="RuleBase" id="RU003355"/>
    </source>
</evidence>
<dbReference type="STRING" id="526227.Mesil_0761"/>
<dbReference type="eggNOG" id="COG1404">
    <property type="taxonomic scope" value="Bacteria"/>
</dbReference>
<gene>
    <name evidence="8" type="ordered locus">Mesil_0761</name>
</gene>
<proteinExistence type="inferred from homology"/>
<dbReference type="SUPFAM" id="SSF52743">
    <property type="entry name" value="Subtilisin-like"/>
    <property type="match status" value="1"/>
</dbReference>
<dbReference type="InterPro" id="IPR023827">
    <property type="entry name" value="Peptidase_S8_Asp-AS"/>
</dbReference>
<dbReference type="InterPro" id="IPR013783">
    <property type="entry name" value="Ig-like_fold"/>
</dbReference>
<dbReference type="OrthoDB" id="9813435at2"/>
<keyword evidence="4 5" id="KW-0720">Serine protease</keyword>
<protein>
    <submittedName>
        <fullName evidence="8">Peptidase S8 and S53 subtilisin kexin sedolisin</fullName>
    </submittedName>
</protein>
<dbReference type="KEGG" id="msv:Mesil_0761"/>
<dbReference type="PROSITE" id="PS51892">
    <property type="entry name" value="SUBTILASE"/>
    <property type="match status" value="1"/>
</dbReference>
<evidence type="ECO:0000256" key="4">
    <source>
        <dbReference type="ARBA" id="ARBA00022825"/>
    </source>
</evidence>
<dbReference type="Pfam" id="PF00082">
    <property type="entry name" value="Peptidase_S8"/>
    <property type="match status" value="1"/>
</dbReference>
<dbReference type="InterPro" id="IPR000209">
    <property type="entry name" value="Peptidase_S8/S53_dom"/>
</dbReference>
<dbReference type="PANTHER" id="PTHR43806">
    <property type="entry name" value="PEPTIDASE S8"/>
    <property type="match status" value="1"/>
</dbReference>
<dbReference type="GO" id="GO:0006508">
    <property type="term" value="P:proteolysis"/>
    <property type="evidence" value="ECO:0007669"/>
    <property type="project" value="UniProtKB-KW"/>
</dbReference>
<dbReference type="InterPro" id="IPR050131">
    <property type="entry name" value="Peptidase_S8_subtilisin-like"/>
</dbReference>
<sequence length="483" mass="50307">MRWIGLLIIGLIASCNQQPPAPPSMALYPGRAARGELVTVSLKGLYADGATVWVGGLKAAVRFKNEQTLVVAVPKDVQAGPQEVRVESGRQMAVGTLEVLGGVVPGQLIVTLKPGVNRDEATRQLQALGYRIIAPFQALGGNPSEKDNPCSGELATLDAGGKPLGQALAELEALDIVYRPDPQTDWGFDAVDYLGAIGVPAAQSRGRSGKGTTIAVIDTGVNSHPDLEGRLLSGYDFVEDDAVPQDDFVNPANQTPLHGTPIAVLAAGAKSGVAPRAQVLPIKVCGKGGQCLASWVVKGVCYAISNAERKTLVLNLSLGGDTPVSVLEAILKFAVTKNVLVVAAGGNQGPDIRDGSFFRAAPRHYPAAYSLGMKQDDGLVAVAALGFNSNTSTWEPAPFSTRGVNITYLDIAAPGQDIQLGGFTYQGTSFATPLVAGGLALWREANPTLTPAEIEAKLKSQATALPYATNEVGKGMLNLSSQP</sequence>
<dbReference type="PROSITE" id="PS00136">
    <property type="entry name" value="SUBTILASE_ASP"/>
    <property type="match status" value="1"/>
</dbReference>
<dbReference type="PANTHER" id="PTHR43806:SF11">
    <property type="entry name" value="CEREVISIN-RELATED"/>
    <property type="match status" value="1"/>
</dbReference>
<accession>D7BBB4</accession>
<dbReference type="GO" id="GO:0004252">
    <property type="term" value="F:serine-type endopeptidase activity"/>
    <property type="evidence" value="ECO:0007669"/>
    <property type="project" value="UniProtKB-UniRule"/>
</dbReference>
<dbReference type="PROSITE" id="PS51257">
    <property type="entry name" value="PROKAR_LIPOPROTEIN"/>
    <property type="match status" value="1"/>
</dbReference>
<organism evidence="8 9">
    <name type="scientific">Allomeiothermus silvanus (strain ATCC 700542 / DSM 9946 / NBRC 106475 / NCIMB 13440 / VI-R2)</name>
    <name type="common">Thermus silvanus</name>
    <dbReference type="NCBI Taxonomy" id="526227"/>
    <lineage>
        <taxon>Bacteria</taxon>
        <taxon>Thermotogati</taxon>
        <taxon>Deinococcota</taxon>
        <taxon>Deinococci</taxon>
        <taxon>Thermales</taxon>
        <taxon>Thermaceae</taxon>
        <taxon>Allomeiothermus</taxon>
    </lineage>
</organism>
<dbReference type="HOGENOM" id="CLU_564758_0_0_0"/>
<dbReference type="Gene3D" id="2.60.40.10">
    <property type="entry name" value="Immunoglobulins"/>
    <property type="match status" value="1"/>
</dbReference>
<dbReference type="EMBL" id="CP002042">
    <property type="protein sequence ID" value="ADH62674.1"/>
    <property type="molecule type" value="Genomic_DNA"/>
</dbReference>
<evidence type="ECO:0000259" key="7">
    <source>
        <dbReference type="Pfam" id="PF00082"/>
    </source>
</evidence>
<evidence type="ECO:0000256" key="3">
    <source>
        <dbReference type="ARBA" id="ARBA00022801"/>
    </source>
</evidence>
<dbReference type="PROSITE" id="PS00138">
    <property type="entry name" value="SUBTILASE_SER"/>
    <property type="match status" value="1"/>
</dbReference>